<dbReference type="CDD" id="cd19080">
    <property type="entry name" value="AKR_AKR9A_9B"/>
    <property type="match status" value="1"/>
</dbReference>
<accession>A4BBU5</accession>
<protein>
    <submittedName>
        <fullName evidence="4">Probable oxidoreductase</fullName>
    </submittedName>
</protein>
<dbReference type="SUPFAM" id="SSF51430">
    <property type="entry name" value="NAD(P)-linked oxidoreductase"/>
    <property type="match status" value="1"/>
</dbReference>
<dbReference type="OrthoDB" id="9772407at2"/>
<dbReference type="Gene3D" id="3.20.20.100">
    <property type="entry name" value="NADP-dependent oxidoreductase domain"/>
    <property type="match status" value="1"/>
</dbReference>
<reference evidence="4 5" key="1">
    <citation type="submission" date="2006-02" db="EMBL/GenBank/DDBJ databases">
        <authorList>
            <person name="Pinhassi J."/>
            <person name="Pedros-Alio C."/>
            <person name="Ferriera S."/>
            <person name="Johnson J."/>
            <person name="Kravitz S."/>
            <person name="Halpern A."/>
            <person name="Remington K."/>
            <person name="Beeson K."/>
            <person name="Tran B."/>
            <person name="Rogers Y.-H."/>
            <person name="Friedman R."/>
            <person name="Venter J.C."/>
        </authorList>
    </citation>
    <scope>NUCLEOTIDE SEQUENCE [LARGE SCALE GENOMIC DNA]</scope>
    <source>
        <strain evidence="4 5">MED297</strain>
    </source>
</reference>
<dbReference type="InterPro" id="IPR023210">
    <property type="entry name" value="NADP_OxRdtase_dom"/>
</dbReference>
<comment type="caution">
    <text evidence="4">The sequence shown here is derived from an EMBL/GenBank/DDBJ whole genome shotgun (WGS) entry which is preliminary data.</text>
</comment>
<dbReference type="Pfam" id="PF00248">
    <property type="entry name" value="Aldo_ket_red"/>
    <property type="match status" value="1"/>
</dbReference>
<dbReference type="RefSeq" id="WP_008046654.1">
    <property type="nucleotide sequence ID" value="NZ_CH724153.1"/>
</dbReference>
<proteinExistence type="predicted"/>
<evidence type="ECO:0000313" key="4">
    <source>
        <dbReference type="EMBL" id="EAR10430.1"/>
    </source>
</evidence>
<gene>
    <name evidence="4" type="ORF">MED297_01375</name>
</gene>
<dbReference type="STRING" id="314283.MED297_01375"/>
<keyword evidence="1" id="KW-0560">Oxidoreductase</keyword>
<dbReference type="PANTHER" id="PTHR43364">
    <property type="entry name" value="NADH-SPECIFIC METHYLGLYOXAL REDUCTASE-RELATED"/>
    <property type="match status" value="1"/>
</dbReference>
<dbReference type="InterPro" id="IPR050523">
    <property type="entry name" value="AKR_Detox_Biosynth"/>
</dbReference>
<evidence type="ECO:0000256" key="2">
    <source>
        <dbReference type="SAM" id="MobiDB-lite"/>
    </source>
</evidence>
<dbReference type="FunFam" id="3.20.20.100:FF:000004">
    <property type="entry name" value="Oxidoreductase, aldo/keto reductase"/>
    <property type="match status" value="1"/>
</dbReference>
<dbReference type="GO" id="GO:0005829">
    <property type="term" value="C:cytosol"/>
    <property type="evidence" value="ECO:0007669"/>
    <property type="project" value="TreeGrafter"/>
</dbReference>
<sequence>MQLSEFRTFGQSGLVVSPLALGTMTFGTQRWGSDQAQSFEIFKYYYENGGNFIDTANVYSGGTSETLTGKFIRELAIRDEVVLATKAGFSSGQHPHAGGNGRKHIHTALNQSLQRLDTDYIDLFWIHMWDRVTPPEEVLLTVSALIQAGKIRYWGLSNVPAWYAAKIITLARTSSLPAPIALQLEYSLVERSTEQEHLPLARNEQLAVQPWSPLGGGFLTGKYDPSNANNVAGKRGAALPDGAPDQGTEKERLSGDNPFGDSKFTEKNWAILNTVKTIAKACHSSPAQIALNWLTTMPGVQAPIIGASKLEQVKSNIAALSITLDDSQKADLLKASQPTLSYPSSLFNDRVQKFVFGGVNVTGGMG</sequence>
<evidence type="ECO:0000259" key="3">
    <source>
        <dbReference type="Pfam" id="PF00248"/>
    </source>
</evidence>
<dbReference type="Proteomes" id="UP000005953">
    <property type="component" value="Unassembled WGS sequence"/>
</dbReference>
<evidence type="ECO:0000256" key="1">
    <source>
        <dbReference type="ARBA" id="ARBA00023002"/>
    </source>
</evidence>
<dbReference type="GO" id="GO:0016491">
    <property type="term" value="F:oxidoreductase activity"/>
    <property type="evidence" value="ECO:0007669"/>
    <property type="project" value="UniProtKB-KW"/>
</dbReference>
<dbReference type="EMBL" id="AAOE01000004">
    <property type="protein sequence ID" value="EAR10430.1"/>
    <property type="molecule type" value="Genomic_DNA"/>
</dbReference>
<keyword evidence="5" id="KW-1185">Reference proteome</keyword>
<dbReference type="AlphaFoldDB" id="A4BBU5"/>
<feature type="region of interest" description="Disordered" evidence="2">
    <location>
        <begin position="230"/>
        <end position="259"/>
    </location>
</feature>
<name>A4BBU5_9GAMM</name>
<dbReference type="InterPro" id="IPR036812">
    <property type="entry name" value="NAD(P)_OxRdtase_dom_sf"/>
</dbReference>
<dbReference type="PANTHER" id="PTHR43364:SF4">
    <property type="entry name" value="NAD(P)-LINKED OXIDOREDUCTASE SUPERFAMILY PROTEIN"/>
    <property type="match status" value="1"/>
</dbReference>
<evidence type="ECO:0000313" key="5">
    <source>
        <dbReference type="Proteomes" id="UP000005953"/>
    </source>
</evidence>
<feature type="domain" description="NADP-dependent oxidoreductase" evidence="3">
    <location>
        <begin position="18"/>
        <end position="332"/>
    </location>
</feature>
<organism evidence="4 5">
    <name type="scientific">Reinekea blandensis MED297</name>
    <dbReference type="NCBI Taxonomy" id="314283"/>
    <lineage>
        <taxon>Bacteria</taxon>
        <taxon>Pseudomonadati</taxon>
        <taxon>Pseudomonadota</taxon>
        <taxon>Gammaproteobacteria</taxon>
        <taxon>Oceanospirillales</taxon>
        <taxon>Saccharospirillaceae</taxon>
        <taxon>Reinekea</taxon>
    </lineage>
</organism>
<dbReference type="HOGENOM" id="CLU_023205_2_0_6"/>